<reference evidence="1 2" key="1">
    <citation type="journal article" date="2016" name="Sci. Rep.">
        <title>The Dendrobium catenatum Lindl. genome sequence provides insights into polysaccharide synthase, floral development and adaptive evolution.</title>
        <authorList>
            <person name="Zhang G.Q."/>
            <person name="Xu Q."/>
            <person name="Bian C."/>
            <person name="Tsai W.C."/>
            <person name="Yeh C.M."/>
            <person name="Liu K.W."/>
            <person name="Yoshida K."/>
            <person name="Zhang L.S."/>
            <person name="Chang S.B."/>
            <person name="Chen F."/>
            <person name="Shi Y."/>
            <person name="Su Y.Y."/>
            <person name="Zhang Y.Q."/>
            <person name="Chen L.J."/>
            <person name="Yin Y."/>
            <person name="Lin M."/>
            <person name="Huang H."/>
            <person name="Deng H."/>
            <person name="Wang Z.W."/>
            <person name="Zhu S.L."/>
            <person name="Zhao X."/>
            <person name="Deng C."/>
            <person name="Niu S.C."/>
            <person name="Huang J."/>
            <person name="Wang M."/>
            <person name="Liu G.H."/>
            <person name="Yang H.J."/>
            <person name="Xiao X.J."/>
            <person name="Hsiao Y.Y."/>
            <person name="Wu W.L."/>
            <person name="Chen Y.Y."/>
            <person name="Mitsuda N."/>
            <person name="Ohme-Takagi M."/>
            <person name="Luo Y.B."/>
            <person name="Van de Peer Y."/>
            <person name="Liu Z.J."/>
        </authorList>
    </citation>
    <scope>NUCLEOTIDE SEQUENCE [LARGE SCALE GENOMIC DNA]</scope>
    <source>
        <tissue evidence="1">The whole plant</tissue>
    </source>
</reference>
<dbReference type="AlphaFoldDB" id="A0A2I0V6P9"/>
<name>A0A2I0V6P9_9ASPA</name>
<evidence type="ECO:0000313" key="1">
    <source>
        <dbReference type="EMBL" id="PKU59083.1"/>
    </source>
</evidence>
<dbReference type="Gene3D" id="2.40.70.10">
    <property type="entry name" value="Acid Proteases"/>
    <property type="match status" value="1"/>
</dbReference>
<evidence type="ECO:0000313" key="2">
    <source>
        <dbReference type="Proteomes" id="UP000233837"/>
    </source>
</evidence>
<gene>
    <name evidence="1" type="ORF">MA16_Dca027937</name>
</gene>
<reference evidence="1 2" key="2">
    <citation type="journal article" date="2017" name="Nature">
        <title>The Apostasia genome and the evolution of orchids.</title>
        <authorList>
            <person name="Zhang G.Q."/>
            <person name="Liu K.W."/>
            <person name="Li Z."/>
            <person name="Lohaus R."/>
            <person name="Hsiao Y.Y."/>
            <person name="Niu S.C."/>
            <person name="Wang J.Y."/>
            <person name="Lin Y.C."/>
            <person name="Xu Q."/>
            <person name="Chen L.J."/>
            <person name="Yoshida K."/>
            <person name="Fujiwara S."/>
            <person name="Wang Z.W."/>
            <person name="Zhang Y.Q."/>
            <person name="Mitsuda N."/>
            <person name="Wang M."/>
            <person name="Liu G.H."/>
            <person name="Pecoraro L."/>
            <person name="Huang H.X."/>
            <person name="Xiao X.J."/>
            <person name="Lin M."/>
            <person name="Wu X.Y."/>
            <person name="Wu W.L."/>
            <person name="Chen Y.Y."/>
            <person name="Chang S.B."/>
            <person name="Sakamoto S."/>
            <person name="Ohme-Takagi M."/>
            <person name="Yagi M."/>
            <person name="Zeng S.J."/>
            <person name="Shen C.Y."/>
            <person name="Yeh C.M."/>
            <person name="Luo Y.B."/>
            <person name="Tsai W.C."/>
            <person name="Van de Peer Y."/>
            <person name="Liu Z.J."/>
        </authorList>
    </citation>
    <scope>NUCLEOTIDE SEQUENCE [LARGE SCALE GENOMIC DNA]</scope>
    <source>
        <tissue evidence="1">The whole plant</tissue>
    </source>
</reference>
<keyword evidence="2" id="KW-1185">Reference proteome</keyword>
<sequence length="164" mass="18469">MEEAKRLGLKEIRGGGSIKAVNSAARPIHGIARGVKTTMDSWSGTLDFSIIPMNDFKIVLGLKFLDQVKAFSIPHANNMCIMEGKQACMVPSKRAIKQEKKMLSAIQFKKGVKQDEESYLAILRDADKEEKPQEDMSKEVAVVLEEFKDIARPNYQKNYHLEGR</sequence>
<accession>A0A2I0V6P9</accession>
<dbReference type="InterPro" id="IPR021109">
    <property type="entry name" value="Peptidase_aspartic_dom_sf"/>
</dbReference>
<protein>
    <submittedName>
        <fullName evidence="1">Uncharacterized protein</fullName>
    </submittedName>
</protein>
<dbReference type="EMBL" id="KZ505600">
    <property type="protein sequence ID" value="PKU59083.1"/>
    <property type="molecule type" value="Genomic_DNA"/>
</dbReference>
<organism evidence="1 2">
    <name type="scientific">Dendrobium catenatum</name>
    <dbReference type="NCBI Taxonomy" id="906689"/>
    <lineage>
        <taxon>Eukaryota</taxon>
        <taxon>Viridiplantae</taxon>
        <taxon>Streptophyta</taxon>
        <taxon>Embryophyta</taxon>
        <taxon>Tracheophyta</taxon>
        <taxon>Spermatophyta</taxon>
        <taxon>Magnoliopsida</taxon>
        <taxon>Liliopsida</taxon>
        <taxon>Asparagales</taxon>
        <taxon>Orchidaceae</taxon>
        <taxon>Epidendroideae</taxon>
        <taxon>Malaxideae</taxon>
        <taxon>Dendrobiinae</taxon>
        <taxon>Dendrobium</taxon>
    </lineage>
</organism>
<proteinExistence type="predicted"/>
<dbReference type="Proteomes" id="UP000233837">
    <property type="component" value="Unassembled WGS sequence"/>
</dbReference>